<organism evidence="1 2">
    <name type="scientific">Rozella allomycis (strain CSF55)</name>
    <dbReference type="NCBI Taxonomy" id="988480"/>
    <lineage>
        <taxon>Eukaryota</taxon>
        <taxon>Fungi</taxon>
        <taxon>Fungi incertae sedis</taxon>
        <taxon>Cryptomycota</taxon>
        <taxon>Cryptomycota incertae sedis</taxon>
        <taxon>Rozella</taxon>
    </lineage>
</organism>
<dbReference type="InterPro" id="IPR027267">
    <property type="entry name" value="AH/BAR_dom_sf"/>
</dbReference>
<protein>
    <recommendedName>
        <fullName evidence="3">BAR domain-containing protein</fullName>
    </recommendedName>
</protein>
<gene>
    <name evidence="1" type="ORF">ROZALSC1DRAFT_25110</name>
</gene>
<proteinExistence type="predicted"/>
<sequence>MTSYIDIAKDTFEVIDERFRYFKTLTDELQDFSKESTLTPLFNNLKEEIDNECKRRQEYLAKLNQLYETTAKNIVENQLMAKFKEYQVYLPKVIKEYDEKKAKFSKYQVQMDILRNDNEIVGKVFKKKKTIETVEPKYKLAQENLQIVKNKWSGESLNFVGIYEQIDRTVLSTIREYFLGYSTIFLGVLNSQISV</sequence>
<dbReference type="Gene3D" id="1.20.1270.60">
    <property type="entry name" value="Arfaptin homology (AH) domain/BAR domain"/>
    <property type="match status" value="1"/>
</dbReference>
<reference evidence="2" key="1">
    <citation type="journal article" date="2018" name="Nat. Microbiol.">
        <title>Leveraging single-cell genomics to expand the fungal tree of life.</title>
        <authorList>
            <person name="Ahrendt S.R."/>
            <person name="Quandt C.A."/>
            <person name="Ciobanu D."/>
            <person name="Clum A."/>
            <person name="Salamov A."/>
            <person name="Andreopoulos B."/>
            <person name="Cheng J.F."/>
            <person name="Woyke T."/>
            <person name="Pelin A."/>
            <person name="Henrissat B."/>
            <person name="Reynolds N.K."/>
            <person name="Benny G.L."/>
            <person name="Smith M.E."/>
            <person name="James T.Y."/>
            <person name="Grigoriev I.V."/>
        </authorList>
    </citation>
    <scope>NUCLEOTIDE SEQUENCE [LARGE SCALE GENOMIC DNA]</scope>
    <source>
        <strain evidence="2">CSF55</strain>
    </source>
</reference>
<accession>A0A4P9YBV7</accession>
<dbReference type="AlphaFoldDB" id="A0A4P9YBV7"/>
<dbReference type="Proteomes" id="UP000281549">
    <property type="component" value="Unassembled WGS sequence"/>
</dbReference>
<evidence type="ECO:0000313" key="1">
    <source>
        <dbReference type="EMBL" id="RKP16575.1"/>
    </source>
</evidence>
<dbReference type="EMBL" id="ML006405">
    <property type="protein sequence ID" value="RKP16575.1"/>
    <property type="molecule type" value="Genomic_DNA"/>
</dbReference>
<dbReference type="SUPFAM" id="SSF103657">
    <property type="entry name" value="BAR/IMD domain-like"/>
    <property type="match status" value="1"/>
</dbReference>
<name>A0A4P9YBV7_ROZAC</name>
<evidence type="ECO:0008006" key="3">
    <source>
        <dbReference type="Google" id="ProtNLM"/>
    </source>
</evidence>
<evidence type="ECO:0000313" key="2">
    <source>
        <dbReference type="Proteomes" id="UP000281549"/>
    </source>
</evidence>